<dbReference type="AlphaFoldDB" id="A0A562Q8U5"/>
<dbReference type="Proteomes" id="UP000316905">
    <property type="component" value="Unassembled WGS sequence"/>
</dbReference>
<dbReference type="EMBL" id="VLKY01000009">
    <property type="protein sequence ID" value="TWI53172.1"/>
    <property type="molecule type" value="Genomic_DNA"/>
</dbReference>
<organism evidence="2 3">
    <name type="scientific">Pseudomonas duriflava</name>
    <dbReference type="NCBI Taxonomy" id="459528"/>
    <lineage>
        <taxon>Bacteria</taxon>
        <taxon>Pseudomonadati</taxon>
        <taxon>Pseudomonadota</taxon>
        <taxon>Gammaproteobacteria</taxon>
        <taxon>Pseudomonadales</taxon>
        <taxon>Pseudomonadaceae</taxon>
        <taxon>Pseudomonas</taxon>
    </lineage>
</organism>
<dbReference type="InterPro" id="IPR003033">
    <property type="entry name" value="SCP2_sterol-bd_dom"/>
</dbReference>
<dbReference type="PANTHER" id="PTHR10094">
    <property type="entry name" value="STEROL CARRIER PROTEIN 2 SCP-2 FAMILY PROTEIN"/>
    <property type="match status" value="1"/>
</dbReference>
<gene>
    <name evidence="2" type="ORF">IQ22_03019</name>
</gene>
<dbReference type="Gene3D" id="3.30.1050.10">
    <property type="entry name" value="SCP2 sterol-binding domain"/>
    <property type="match status" value="1"/>
</dbReference>
<dbReference type="Pfam" id="PF02036">
    <property type="entry name" value="SCP2"/>
    <property type="match status" value="1"/>
</dbReference>
<accession>A0A562Q8U5</accession>
<name>A0A562Q8U5_9PSED</name>
<dbReference type="RefSeq" id="WP_145143300.1">
    <property type="nucleotide sequence ID" value="NZ_VLKY01000009.1"/>
</dbReference>
<proteinExistence type="predicted"/>
<dbReference type="OrthoDB" id="9809312at2"/>
<dbReference type="PANTHER" id="PTHR10094:SF25">
    <property type="entry name" value="SCP2 STEROL-BINDING DOMAIN-CONTAINING PROTEIN 1"/>
    <property type="match status" value="1"/>
</dbReference>
<dbReference type="InterPro" id="IPR036527">
    <property type="entry name" value="SCP2_sterol-bd_dom_sf"/>
</dbReference>
<evidence type="ECO:0000259" key="1">
    <source>
        <dbReference type="Pfam" id="PF02036"/>
    </source>
</evidence>
<dbReference type="GO" id="GO:0005829">
    <property type="term" value="C:cytosol"/>
    <property type="evidence" value="ECO:0007669"/>
    <property type="project" value="TreeGrafter"/>
</dbReference>
<evidence type="ECO:0000313" key="3">
    <source>
        <dbReference type="Proteomes" id="UP000316905"/>
    </source>
</evidence>
<protein>
    <submittedName>
        <fullName evidence="2">Putative sterol carrier protein</fullName>
    </submittedName>
</protein>
<feature type="domain" description="SCP2" evidence="1">
    <location>
        <begin position="14"/>
        <end position="102"/>
    </location>
</feature>
<evidence type="ECO:0000313" key="2">
    <source>
        <dbReference type="EMBL" id="TWI53172.1"/>
    </source>
</evidence>
<comment type="caution">
    <text evidence="2">The sequence shown here is derived from an EMBL/GenBank/DDBJ whole genome shotgun (WGS) entry which is preliminary data.</text>
</comment>
<keyword evidence="3" id="KW-1185">Reference proteome</keyword>
<reference evidence="2 3" key="1">
    <citation type="journal article" date="2015" name="Stand. Genomic Sci.">
        <title>Genomic Encyclopedia of Bacterial and Archaeal Type Strains, Phase III: the genomes of soil and plant-associated and newly described type strains.</title>
        <authorList>
            <person name="Whitman W.B."/>
            <person name="Woyke T."/>
            <person name="Klenk H.P."/>
            <person name="Zhou Y."/>
            <person name="Lilburn T.G."/>
            <person name="Beck B.J."/>
            <person name="De Vos P."/>
            <person name="Vandamme P."/>
            <person name="Eisen J.A."/>
            <person name="Garrity G."/>
            <person name="Hugenholtz P."/>
            <person name="Kyrpides N.C."/>
        </authorList>
    </citation>
    <scope>NUCLEOTIDE SEQUENCE [LARGE SCALE GENOMIC DNA]</scope>
    <source>
        <strain evidence="2 3">CGMCC 1.6858</strain>
    </source>
</reference>
<sequence>MSSAAETIENLKNKFNPEAAAGLDLVYQFDIEDGENYYLIVKDKTCDVKAGNAEQADCTLIMNTETLKGIVSGETDGMQAFMAGKVRTEGNMMLALKLGEIFPN</sequence>
<dbReference type="SUPFAM" id="SSF55718">
    <property type="entry name" value="SCP-like"/>
    <property type="match status" value="1"/>
</dbReference>